<dbReference type="RefSeq" id="WP_342075288.1">
    <property type="nucleotide sequence ID" value="NZ_CP151767.2"/>
</dbReference>
<gene>
    <name evidence="10" type="ORF">AABB31_12740</name>
</gene>
<evidence type="ECO:0000256" key="7">
    <source>
        <dbReference type="ARBA" id="ARBA00023098"/>
    </source>
</evidence>
<keyword evidence="1" id="KW-0963">Cytoplasm</keyword>
<dbReference type="Pfam" id="PF13685">
    <property type="entry name" value="Fe-ADH_2"/>
    <property type="match status" value="1"/>
</dbReference>
<organism evidence="10 11">
    <name type="scientific">Yoonia rhodophyticola</name>
    <dbReference type="NCBI Taxonomy" id="3137370"/>
    <lineage>
        <taxon>Bacteria</taxon>
        <taxon>Pseudomonadati</taxon>
        <taxon>Pseudomonadota</taxon>
        <taxon>Alphaproteobacteria</taxon>
        <taxon>Rhodobacterales</taxon>
        <taxon>Paracoccaceae</taxon>
        <taxon>Yoonia</taxon>
    </lineage>
</organism>
<keyword evidence="3" id="KW-0479">Metal-binding</keyword>
<evidence type="ECO:0000313" key="10">
    <source>
        <dbReference type="EMBL" id="WZU65959.1"/>
    </source>
</evidence>
<evidence type="ECO:0000256" key="5">
    <source>
        <dbReference type="ARBA" id="ARBA00023002"/>
    </source>
</evidence>
<evidence type="ECO:0000256" key="2">
    <source>
        <dbReference type="ARBA" id="ARBA00022516"/>
    </source>
</evidence>
<keyword evidence="8" id="KW-0594">Phospholipid biosynthesis</keyword>
<keyword evidence="9" id="KW-1208">Phospholipid metabolism</keyword>
<protein>
    <submittedName>
        <fullName evidence="10">Sn-glycerol-1-phosphate dehydrogenase</fullName>
        <ecNumber evidence="10">1.1.1.261</ecNumber>
    </submittedName>
</protein>
<proteinExistence type="predicted"/>
<evidence type="ECO:0000256" key="6">
    <source>
        <dbReference type="ARBA" id="ARBA00023027"/>
    </source>
</evidence>
<keyword evidence="5 10" id="KW-0560">Oxidoreductase</keyword>
<sequence length="457" mass="48678">MTTWTNQMDRLIAPAVARSEVTDEVVVGAGRLADTGALVRRMTDKARVLLCADDEGFEAAGHVVKTSLQAAGFEVQAHVLPAAPLPKASVEEAEPFRAALAADPGLFPVSVGSGVINDLTKYAAFKTGRRYVTVATAASMDGYTSAGAPLAENGFKVTIPTRAPIAMLADLDVIANAPAEMNGWGYGDLAGKSAAGGDWILADALGIEPIDDVAWPMVQDHLKGWLDGPEGIASGDHDSIARLYVGLTAVGFAMEAHGSSRPASGADHQIAHMWEMEGHSYQGRKVSHGAAVSVGCVASLALFDWLVDQDLSRLDSDAIVQHAPSLQARELTLGKAIPDKKIAEKARDELEAKFATPAVHAARLRMLRSDWPALKDRLETHLYRHKTMADMLQKAGAPAYAWQIGVTSEHLLATMHAAAFIRRRYTIFDLLHDIGQTEAAFAAVLPLLTPQSAELAS</sequence>
<name>A0AAN0M6G0_9RHOB</name>
<dbReference type="CDD" id="cd08175">
    <property type="entry name" value="G1PDH"/>
    <property type="match status" value="1"/>
</dbReference>
<keyword evidence="6" id="KW-0520">NAD</keyword>
<keyword evidence="2" id="KW-0444">Lipid biosynthesis</keyword>
<dbReference type="InterPro" id="IPR016205">
    <property type="entry name" value="Glycerol_DH"/>
</dbReference>
<dbReference type="InterPro" id="IPR032837">
    <property type="entry name" value="G1PDH"/>
</dbReference>
<evidence type="ECO:0000256" key="4">
    <source>
        <dbReference type="ARBA" id="ARBA00022857"/>
    </source>
</evidence>
<dbReference type="GO" id="GO:0046872">
    <property type="term" value="F:metal ion binding"/>
    <property type="evidence" value="ECO:0007669"/>
    <property type="project" value="UniProtKB-KW"/>
</dbReference>
<evidence type="ECO:0000313" key="11">
    <source>
        <dbReference type="Proteomes" id="UP001470809"/>
    </source>
</evidence>
<keyword evidence="4" id="KW-0521">NADP</keyword>
<keyword evidence="7" id="KW-0443">Lipid metabolism</keyword>
<accession>A0AAN0M6G0</accession>
<keyword evidence="11" id="KW-1185">Reference proteome</keyword>
<evidence type="ECO:0000256" key="1">
    <source>
        <dbReference type="ARBA" id="ARBA00022490"/>
    </source>
</evidence>
<evidence type="ECO:0000256" key="8">
    <source>
        <dbReference type="ARBA" id="ARBA00023209"/>
    </source>
</evidence>
<dbReference type="GO" id="GO:0050492">
    <property type="term" value="F:glycerol-1-phosphate dehydrogenase [NAD(P)+] activity"/>
    <property type="evidence" value="ECO:0007669"/>
    <property type="project" value="UniProtKB-EC"/>
</dbReference>
<dbReference type="GO" id="GO:0008654">
    <property type="term" value="P:phospholipid biosynthetic process"/>
    <property type="evidence" value="ECO:0007669"/>
    <property type="project" value="UniProtKB-KW"/>
</dbReference>
<dbReference type="Proteomes" id="UP001470809">
    <property type="component" value="Chromosome"/>
</dbReference>
<dbReference type="Gene3D" id="1.20.1090.10">
    <property type="entry name" value="Dehydroquinate synthase-like - alpha domain"/>
    <property type="match status" value="1"/>
</dbReference>
<dbReference type="KEGG" id="yrh:AABB31_12740"/>
<reference evidence="10" key="1">
    <citation type="submission" date="2024-08" db="EMBL/GenBank/DDBJ databases">
        <title>Phylogenomic analyses of a clade within the roseobacter group suggest taxonomic reassignments of species of the genera Aestuariivita, Citreicella, Loktanella, Nautella, Pelagibaca, Ruegeria, Thalassobius, Thiobacimonas and Tropicibacter, and the proposal o.</title>
        <authorList>
            <person name="Jeon C.O."/>
        </authorList>
    </citation>
    <scope>NUCLEOTIDE SEQUENCE</scope>
    <source>
        <strain evidence="10">SS1-5</strain>
    </source>
</reference>
<dbReference type="PANTHER" id="PTHR43616:SF5">
    <property type="entry name" value="GLYCEROL DEHYDROGENASE 1"/>
    <property type="match status" value="1"/>
</dbReference>
<dbReference type="EMBL" id="CP151767">
    <property type="protein sequence ID" value="WZU65959.1"/>
    <property type="molecule type" value="Genomic_DNA"/>
</dbReference>
<evidence type="ECO:0000256" key="3">
    <source>
        <dbReference type="ARBA" id="ARBA00022723"/>
    </source>
</evidence>
<dbReference type="SUPFAM" id="SSF56796">
    <property type="entry name" value="Dehydroquinate synthase-like"/>
    <property type="match status" value="1"/>
</dbReference>
<dbReference type="EC" id="1.1.1.261" evidence="10"/>
<dbReference type="PANTHER" id="PTHR43616">
    <property type="entry name" value="GLYCEROL DEHYDROGENASE"/>
    <property type="match status" value="1"/>
</dbReference>
<evidence type="ECO:0000256" key="9">
    <source>
        <dbReference type="ARBA" id="ARBA00023264"/>
    </source>
</evidence>
<dbReference type="AlphaFoldDB" id="A0AAN0M6G0"/>
<dbReference type="Gene3D" id="3.40.50.1970">
    <property type="match status" value="1"/>
</dbReference>